<keyword evidence="1" id="KW-1133">Transmembrane helix</keyword>
<dbReference type="AlphaFoldDB" id="A0A1I6MQW2"/>
<evidence type="ECO:0000313" key="2">
    <source>
        <dbReference type="EMBL" id="SFS18113.1"/>
    </source>
</evidence>
<gene>
    <name evidence="2" type="ORF">SAMN05421771_3347</name>
</gene>
<sequence length="55" mass="6075">MRKFTEIVSEGFIWGVGITRPAPGQEKRAALYITTTLFGSILAVIALFLLLLHTL</sequence>
<dbReference type="RefSeq" id="WP_175529072.1">
    <property type="nucleotide sequence ID" value="NZ_FOZL01000001.1"/>
</dbReference>
<dbReference type="Proteomes" id="UP000199024">
    <property type="component" value="Unassembled WGS sequence"/>
</dbReference>
<name>A0A1I6MQW2_9BACT</name>
<evidence type="ECO:0000256" key="1">
    <source>
        <dbReference type="SAM" id="Phobius"/>
    </source>
</evidence>
<proteinExistence type="predicted"/>
<keyword evidence="1" id="KW-0472">Membrane</keyword>
<accession>A0A1I6MQW2</accession>
<organism evidence="2 3">
    <name type="scientific">Granulicella pectinivorans</name>
    <dbReference type="NCBI Taxonomy" id="474950"/>
    <lineage>
        <taxon>Bacteria</taxon>
        <taxon>Pseudomonadati</taxon>
        <taxon>Acidobacteriota</taxon>
        <taxon>Terriglobia</taxon>
        <taxon>Terriglobales</taxon>
        <taxon>Acidobacteriaceae</taxon>
        <taxon>Granulicella</taxon>
    </lineage>
</organism>
<evidence type="ECO:0000313" key="3">
    <source>
        <dbReference type="Proteomes" id="UP000199024"/>
    </source>
</evidence>
<reference evidence="2 3" key="1">
    <citation type="submission" date="2016-10" db="EMBL/GenBank/DDBJ databases">
        <authorList>
            <person name="de Groot N.N."/>
        </authorList>
    </citation>
    <scope>NUCLEOTIDE SEQUENCE [LARGE SCALE GENOMIC DNA]</scope>
    <source>
        <strain evidence="2 3">DSM 21001</strain>
    </source>
</reference>
<protein>
    <submittedName>
        <fullName evidence="2">Uncharacterized protein</fullName>
    </submittedName>
</protein>
<feature type="transmembrane region" description="Helical" evidence="1">
    <location>
        <begin position="29"/>
        <end position="52"/>
    </location>
</feature>
<keyword evidence="1" id="KW-0812">Transmembrane</keyword>
<dbReference type="EMBL" id="FOZL01000001">
    <property type="protein sequence ID" value="SFS18113.1"/>
    <property type="molecule type" value="Genomic_DNA"/>
</dbReference>
<keyword evidence="3" id="KW-1185">Reference proteome</keyword>